<protein>
    <submittedName>
        <fullName evidence="2">Uncharacterized protein</fullName>
    </submittedName>
</protein>
<feature type="transmembrane region" description="Helical" evidence="1">
    <location>
        <begin position="37"/>
        <end position="54"/>
    </location>
</feature>
<dbReference type="AlphaFoldDB" id="A0A6N0NV43"/>
<dbReference type="OrthoDB" id="33805at2157"/>
<keyword evidence="1" id="KW-0812">Transmembrane</keyword>
<dbReference type="Proteomes" id="UP000509301">
    <property type="component" value="Chromosome"/>
</dbReference>
<evidence type="ECO:0000313" key="3">
    <source>
        <dbReference type="Proteomes" id="UP000509301"/>
    </source>
</evidence>
<feature type="transmembrane region" description="Helical" evidence="1">
    <location>
        <begin position="12"/>
        <end position="31"/>
    </location>
</feature>
<name>A0A6N0NV43_9CREN</name>
<organism evidence="2 3">
    <name type="scientific">Metallosphaera tengchongensis</name>
    <dbReference type="NCBI Taxonomy" id="1532350"/>
    <lineage>
        <taxon>Archaea</taxon>
        <taxon>Thermoproteota</taxon>
        <taxon>Thermoprotei</taxon>
        <taxon>Sulfolobales</taxon>
        <taxon>Sulfolobaceae</taxon>
        <taxon>Metallosphaera</taxon>
    </lineage>
</organism>
<accession>A0A6N0NV43</accession>
<keyword evidence="1" id="KW-0472">Membrane</keyword>
<keyword evidence="1" id="KW-1133">Transmembrane helix</keyword>
<gene>
    <name evidence="2" type="ORF">GWK48_06625</name>
</gene>
<evidence type="ECO:0000256" key="1">
    <source>
        <dbReference type="SAM" id="Phobius"/>
    </source>
</evidence>
<keyword evidence="3" id="KW-1185">Reference proteome</keyword>
<dbReference type="RefSeq" id="WP_174628449.1">
    <property type="nucleotide sequence ID" value="NZ_CP049074.1"/>
</dbReference>
<dbReference type="EMBL" id="CP049074">
    <property type="protein sequence ID" value="QKQ98990.1"/>
    <property type="molecule type" value="Genomic_DNA"/>
</dbReference>
<dbReference type="KEGG" id="mten:GWK48_06625"/>
<reference evidence="2 3" key="1">
    <citation type="submission" date="2020-02" db="EMBL/GenBank/DDBJ databases">
        <title>Comparative genome analysis reveals the metabolism and evolution of the thermophilic archaeal genus Metallosphaera.</title>
        <authorList>
            <person name="Jiang C."/>
        </authorList>
    </citation>
    <scope>NUCLEOTIDE SEQUENCE [LARGE SCALE GENOMIC DNA]</scope>
    <source>
        <strain evidence="2 3">Ric-A</strain>
    </source>
</reference>
<evidence type="ECO:0000313" key="2">
    <source>
        <dbReference type="EMBL" id="QKQ98990.1"/>
    </source>
</evidence>
<proteinExistence type="predicted"/>
<dbReference type="GeneID" id="55641609"/>
<sequence>MKLKQICSCSILSLVGVLILIEGLLGRIGYFSSSPDAPLFIGILMLIVASFAGLSTKAPDNAEEPWP</sequence>